<dbReference type="AlphaFoldDB" id="A0A251T4U6"/>
<keyword evidence="1" id="KW-1133">Transmembrane helix</keyword>
<organism evidence="2 3">
    <name type="scientific">Helianthus annuus</name>
    <name type="common">Common sunflower</name>
    <dbReference type="NCBI Taxonomy" id="4232"/>
    <lineage>
        <taxon>Eukaryota</taxon>
        <taxon>Viridiplantae</taxon>
        <taxon>Streptophyta</taxon>
        <taxon>Embryophyta</taxon>
        <taxon>Tracheophyta</taxon>
        <taxon>Spermatophyta</taxon>
        <taxon>Magnoliopsida</taxon>
        <taxon>eudicotyledons</taxon>
        <taxon>Gunneridae</taxon>
        <taxon>Pentapetalae</taxon>
        <taxon>asterids</taxon>
        <taxon>campanulids</taxon>
        <taxon>Asterales</taxon>
        <taxon>Asteraceae</taxon>
        <taxon>Asteroideae</taxon>
        <taxon>Heliantheae alliance</taxon>
        <taxon>Heliantheae</taxon>
        <taxon>Helianthus</taxon>
    </lineage>
</organism>
<sequence>MGPGQKYDIFDGSWVWDESYPLYESKMEELISFIPSGDGNLKIVTCPVGTCLPLLELWSHLFQKLGSKIQIVRIMGVWICYLKGFFFFFFFFFFFCNLRI</sequence>
<name>A0A251T4U6_HELAN</name>
<keyword evidence="1" id="KW-0812">Transmembrane</keyword>
<evidence type="ECO:0000313" key="2">
    <source>
        <dbReference type="EMBL" id="OTG05526.1"/>
    </source>
</evidence>
<proteinExistence type="predicted"/>
<keyword evidence="3" id="KW-1185">Reference proteome</keyword>
<dbReference type="EMBL" id="CM007901">
    <property type="protein sequence ID" value="OTG05526.1"/>
    <property type="molecule type" value="Genomic_DNA"/>
</dbReference>
<evidence type="ECO:0000256" key="1">
    <source>
        <dbReference type="SAM" id="Phobius"/>
    </source>
</evidence>
<protein>
    <submittedName>
        <fullName evidence="2">Uncharacterized protein</fullName>
    </submittedName>
</protein>
<reference evidence="3" key="1">
    <citation type="journal article" date="2017" name="Nature">
        <title>The sunflower genome provides insights into oil metabolism, flowering and Asterid evolution.</title>
        <authorList>
            <person name="Badouin H."/>
            <person name="Gouzy J."/>
            <person name="Grassa C.J."/>
            <person name="Murat F."/>
            <person name="Staton S.E."/>
            <person name="Cottret L."/>
            <person name="Lelandais-Briere C."/>
            <person name="Owens G.L."/>
            <person name="Carrere S."/>
            <person name="Mayjonade B."/>
            <person name="Legrand L."/>
            <person name="Gill N."/>
            <person name="Kane N.C."/>
            <person name="Bowers J.E."/>
            <person name="Hubner S."/>
            <person name="Bellec A."/>
            <person name="Berard A."/>
            <person name="Berges H."/>
            <person name="Blanchet N."/>
            <person name="Boniface M.C."/>
            <person name="Brunel D."/>
            <person name="Catrice O."/>
            <person name="Chaidir N."/>
            <person name="Claudel C."/>
            <person name="Donnadieu C."/>
            <person name="Faraut T."/>
            <person name="Fievet G."/>
            <person name="Helmstetter N."/>
            <person name="King M."/>
            <person name="Knapp S.J."/>
            <person name="Lai Z."/>
            <person name="Le Paslier M.C."/>
            <person name="Lippi Y."/>
            <person name="Lorenzon L."/>
            <person name="Mandel J.R."/>
            <person name="Marage G."/>
            <person name="Marchand G."/>
            <person name="Marquand E."/>
            <person name="Bret-Mestries E."/>
            <person name="Morien E."/>
            <person name="Nambeesan S."/>
            <person name="Nguyen T."/>
            <person name="Pegot-Espagnet P."/>
            <person name="Pouilly N."/>
            <person name="Raftis F."/>
            <person name="Sallet E."/>
            <person name="Schiex T."/>
            <person name="Thomas J."/>
            <person name="Vandecasteele C."/>
            <person name="Vares D."/>
            <person name="Vear F."/>
            <person name="Vautrin S."/>
            <person name="Crespi M."/>
            <person name="Mangin B."/>
            <person name="Burke J.M."/>
            <person name="Salse J."/>
            <person name="Munos S."/>
            <person name="Vincourt P."/>
            <person name="Rieseberg L.H."/>
            <person name="Langlade N.B."/>
        </authorList>
    </citation>
    <scope>NUCLEOTIDE SEQUENCE [LARGE SCALE GENOMIC DNA]</scope>
    <source>
        <strain evidence="3">cv. SF193</strain>
    </source>
</reference>
<gene>
    <name evidence="2" type="ORF">HannXRQ_Chr12g0374491</name>
</gene>
<dbReference type="Proteomes" id="UP000215914">
    <property type="component" value="Chromosome 12"/>
</dbReference>
<accession>A0A251T4U6</accession>
<feature type="transmembrane region" description="Helical" evidence="1">
    <location>
        <begin position="71"/>
        <end position="95"/>
    </location>
</feature>
<dbReference type="InParanoid" id="A0A251T4U6"/>
<evidence type="ECO:0000313" key="3">
    <source>
        <dbReference type="Proteomes" id="UP000215914"/>
    </source>
</evidence>
<keyword evidence="1" id="KW-0472">Membrane</keyword>